<comment type="caution">
    <text evidence="2">The sequence shown here is derived from an EMBL/GenBank/DDBJ whole genome shotgun (WGS) entry which is preliminary data.</text>
</comment>
<keyword evidence="3" id="KW-1185">Reference proteome</keyword>
<feature type="domain" description="Phytocyanin" evidence="1">
    <location>
        <begin position="1"/>
        <end position="108"/>
    </location>
</feature>
<dbReference type="Gene3D" id="2.60.40.420">
    <property type="entry name" value="Cupredoxins - blue copper proteins"/>
    <property type="match status" value="1"/>
</dbReference>
<dbReference type="PROSITE" id="PS51485">
    <property type="entry name" value="PHYTOCYANIN"/>
    <property type="match status" value="1"/>
</dbReference>
<dbReference type="InterPro" id="IPR008972">
    <property type="entry name" value="Cupredoxin"/>
</dbReference>
<gene>
    <name evidence="2" type="ORF">ACH5RR_012152</name>
</gene>
<accession>A0ABD3A6X7</accession>
<proteinExistence type="predicted"/>
<dbReference type="Pfam" id="PF02298">
    <property type="entry name" value="Cu_bind_like"/>
    <property type="match status" value="1"/>
</dbReference>
<dbReference type="SUPFAM" id="SSF49503">
    <property type="entry name" value="Cupredoxins"/>
    <property type="match status" value="1"/>
</dbReference>
<protein>
    <recommendedName>
        <fullName evidence="1">Phytocyanin domain-containing protein</fullName>
    </recommendedName>
</protein>
<evidence type="ECO:0000313" key="3">
    <source>
        <dbReference type="Proteomes" id="UP001630127"/>
    </source>
</evidence>
<organism evidence="2 3">
    <name type="scientific">Cinchona calisaya</name>
    <dbReference type="NCBI Taxonomy" id="153742"/>
    <lineage>
        <taxon>Eukaryota</taxon>
        <taxon>Viridiplantae</taxon>
        <taxon>Streptophyta</taxon>
        <taxon>Embryophyta</taxon>
        <taxon>Tracheophyta</taxon>
        <taxon>Spermatophyta</taxon>
        <taxon>Magnoliopsida</taxon>
        <taxon>eudicotyledons</taxon>
        <taxon>Gunneridae</taxon>
        <taxon>Pentapetalae</taxon>
        <taxon>asterids</taxon>
        <taxon>lamiids</taxon>
        <taxon>Gentianales</taxon>
        <taxon>Rubiaceae</taxon>
        <taxon>Cinchonoideae</taxon>
        <taxon>Cinchoneae</taxon>
        <taxon>Cinchona</taxon>
    </lineage>
</organism>
<evidence type="ECO:0000259" key="1">
    <source>
        <dbReference type="PROSITE" id="PS51485"/>
    </source>
</evidence>
<dbReference type="EMBL" id="JBJUIK010000005">
    <property type="protein sequence ID" value="KAL3527496.1"/>
    <property type="molecule type" value="Genomic_DNA"/>
</dbReference>
<evidence type="ECO:0000313" key="2">
    <source>
        <dbReference type="EMBL" id="KAL3527496.1"/>
    </source>
</evidence>
<dbReference type="Proteomes" id="UP001630127">
    <property type="component" value="Unassembled WGS sequence"/>
</dbReference>
<dbReference type="AlphaFoldDB" id="A0ABD3A6X7"/>
<reference evidence="2 3" key="1">
    <citation type="submission" date="2024-11" db="EMBL/GenBank/DDBJ databases">
        <title>A near-complete genome assembly of Cinchona calisaya.</title>
        <authorList>
            <person name="Lian D.C."/>
            <person name="Zhao X.W."/>
            <person name="Wei L."/>
        </authorList>
    </citation>
    <scope>NUCLEOTIDE SEQUENCE [LARGE SCALE GENOMIC DNA]</scope>
    <source>
        <tissue evidence="2">Nenye</tissue>
    </source>
</reference>
<dbReference type="InterPro" id="IPR003245">
    <property type="entry name" value="Phytocyanin_dom"/>
</dbReference>
<name>A0ABD3A6X7_9GENT</name>
<sequence length="173" mass="18929">MGGCANASLDLWDWLTLPYDHNHGLQRLLGVDFSRPSTSEFPPLSRCHFQRYEVNREDYNSCKAKSALATDTTGNDLINLTSAGDYYYISSFPAQCEGGQWVHIKVGSISAALRPNSAPTLGKVPKPPIPFPPHVVVVYPYPHDCASTSISSKCLIMITTILGLALVADLYLV</sequence>